<dbReference type="InterPro" id="IPR036619">
    <property type="entry name" value="NinB_sf"/>
</dbReference>
<evidence type="ECO:0000313" key="1">
    <source>
        <dbReference type="EMBL" id="DAF95968.1"/>
    </source>
</evidence>
<protein>
    <submittedName>
        <fullName evidence="1">Protein NinB</fullName>
    </submittedName>
</protein>
<organism evidence="1">
    <name type="scientific">Myoviridae sp. ctwVB15</name>
    <dbReference type="NCBI Taxonomy" id="2825208"/>
    <lineage>
        <taxon>Viruses</taxon>
        <taxon>Duplodnaviria</taxon>
        <taxon>Heunggongvirae</taxon>
        <taxon>Uroviricota</taxon>
        <taxon>Caudoviricetes</taxon>
    </lineage>
</organism>
<dbReference type="EMBL" id="BK016112">
    <property type="protein sequence ID" value="DAF95968.1"/>
    <property type="molecule type" value="Genomic_DNA"/>
</dbReference>
<accession>A0A8S5UNA5</accession>
<reference evidence="1" key="1">
    <citation type="journal article" date="2021" name="Proc. Natl. Acad. Sci. U.S.A.">
        <title>A Catalog of Tens of Thousands of Viruses from Human Metagenomes Reveals Hidden Associations with Chronic Diseases.</title>
        <authorList>
            <person name="Tisza M.J."/>
            <person name="Buck C.B."/>
        </authorList>
    </citation>
    <scope>NUCLEOTIDE SEQUENCE</scope>
    <source>
        <strain evidence="1">CtwVB15</strain>
    </source>
</reference>
<sequence>MRIYFHQNATAADVEQRLLKPFYAMLTAAKNGVDVELSEHKHRRSTAQNAFYWSNMTDVAVVLNEAGCGYGEYRIPYTAEVVHEINKTIFGQKTTTKMAVAEFSAYMTAVFDFWIERTRGFFVPKESAESYLDRSGYLKGE</sequence>
<dbReference type="Gene3D" id="1.10.3790.10">
    <property type="entry name" value="NinB"/>
    <property type="match status" value="1"/>
</dbReference>
<proteinExistence type="predicted"/>
<name>A0A8S5UNA5_9CAUD</name>